<dbReference type="Gene3D" id="3.40.390.10">
    <property type="entry name" value="Collagenase (Catalytic Domain)"/>
    <property type="match status" value="1"/>
</dbReference>
<dbReference type="PANTHER" id="PTHR34819">
    <property type="entry name" value="LARGE CYSTEINE-RICH PERIPLASMIC PROTEIN OMCB"/>
    <property type="match status" value="1"/>
</dbReference>
<feature type="domain" description="DUF11" evidence="1">
    <location>
        <begin position="705"/>
        <end position="810"/>
    </location>
</feature>
<comment type="caution">
    <text evidence="2">The sequence shown here is derived from an EMBL/GenBank/DDBJ whole genome shotgun (WGS) entry which is preliminary data.</text>
</comment>
<keyword evidence="3" id="KW-1185">Reference proteome</keyword>
<dbReference type="InterPro" id="IPR047589">
    <property type="entry name" value="DUF11_rpt"/>
</dbReference>
<name>A0A5C4WJF2_9ACTN</name>
<evidence type="ECO:0000259" key="1">
    <source>
        <dbReference type="Pfam" id="PF01345"/>
    </source>
</evidence>
<dbReference type="InterPro" id="IPR013783">
    <property type="entry name" value="Ig-like_fold"/>
</dbReference>
<evidence type="ECO:0000313" key="3">
    <source>
        <dbReference type="Proteomes" id="UP000312512"/>
    </source>
</evidence>
<proteinExistence type="predicted"/>
<dbReference type="InterPro" id="IPR024079">
    <property type="entry name" value="MetalloPept_cat_dom_sf"/>
</dbReference>
<dbReference type="NCBIfam" id="TIGR01451">
    <property type="entry name" value="B_ant_repeat"/>
    <property type="match status" value="2"/>
</dbReference>
<dbReference type="RefSeq" id="WP_139631559.1">
    <property type="nucleotide sequence ID" value="NZ_VDLX02000006.1"/>
</dbReference>
<sequence length="973" mass="103053">MSTLRGTPAVVARALTVTLLLLAGVALVGVTPARADTHEVTVSLYRVVELSCNEGDGEACGNDYYPKFNIDNQGLYDGSDDYCCAHGADFTTNWVHKATVDESHNQIDIHLELWDQDDLSQDDVIHWTKNGDYLDLKFDLFRCVFTGGDLTTQQGANLPTLAGESTGSGADSARAYFTITTPHCLELVNETDTDGDGIMNGWETPTGGLDVNSDGTIDVALGQAPYNALPYRKDLFVEADFMKGFKPQAGVLDDVVKAFAAAPVDPDPGSPGGFRGVNLHAMEGEELPSVHDLLFDSDGSGVQDDFNDLKHGNPQITQPGACSGFFGTDADRKSQNCVNILEAKRQVFRYMIFGDTYAEDSGSSGRAEWDKVGPKGGNDFMVTLGGFDETTIARSGGQRNAEAATFMHELGHTLSLGHGGDDDVNCKPNYLSVMNHSLQLTRRDPARPLDYTSAARGTAFGTPLDEAHLNENRGVYGTPANPSRNIVFGVDGKLTVAAAVDGRIDWNGRDGDKESDIPADINHIDSVSACSGDSPGQQLDGFDDWANIQYNPRLSTKYFADGARPDLPDELTRQDVLMMTQQADLKVTKSADQAEAAGGDTVTYTVAVTDLGPGTATGVSVTDTLPDGTRQERSLPDLAGGAVHTVAPKFTYEVPCDTADGTVLTNRVTVAGKDTDGVPDPYTVDNSAQATTTVRAPVLTAGAAATATVNAGEAITYTITYANSGGGAASNVTVTSTLPAGVYYSAALDQGAGPKPDTVTLNADGTRTLVWNPGALPARSGDRKIVFTARPTLLATAGTAYTNKVSVSYRNAGGACDFAPVTDAATTTVTVVPPSRTPLLSTVWALRQDLRTAEVLARVQATDTRFDGADGSTPDGALSQREASAVLTLPVTQPRTLRAELLATTLNLGTRRINAGTEVETLTLRRLHLETVGDAVRYAQTTLTQPPGLGNLVRYTDTTLALTEINSGLAERY</sequence>
<dbReference type="PANTHER" id="PTHR34819:SF3">
    <property type="entry name" value="CELL SURFACE PROTEIN"/>
    <property type="match status" value="1"/>
</dbReference>
<dbReference type="Pfam" id="PF01345">
    <property type="entry name" value="DUF11"/>
    <property type="match status" value="2"/>
</dbReference>
<dbReference type="GO" id="GO:0005975">
    <property type="term" value="P:carbohydrate metabolic process"/>
    <property type="evidence" value="ECO:0007669"/>
    <property type="project" value="UniProtKB-ARBA"/>
</dbReference>
<evidence type="ECO:0000313" key="2">
    <source>
        <dbReference type="EMBL" id="KAB8193954.1"/>
    </source>
</evidence>
<dbReference type="AlphaFoldDB" id="A0A5C4WJF2"/>
<dbReference type="GO" id="GO:0008237">
    <property type="term" value="F:metallopeptidase activity"/>
    <property type="evidence" value="ECO:0007669"/>
    <property type="project" value="InterPro"/>
</dbReference>
<protein>
    <submittedName>
        <fullName evidence="2">DUF11 domain-containing protein</fullName>
    </submittedName>
</protein>
<dbReference type="SUPFAM" id="SSF55486">
    <property type="entry name" value="Metalloproteases ('zincins'), catalytic domain"/>
    <property type="match status" value="1"/>
</dbReference>
<dbReference type="EMBL" id="VDLX02000006">
    <property type="protein sequence ID" value="KAB8193954.1"/>
    <property type="molecule type" value="Genomic_DNA"/>
</dbReference>
<organism evidence="2 3">
    <name type="scientific">Nonomuraea phyllanthi</name>
    <dbReference type="NCBI Taxonomy" id="2219224"/>
    <lineage>
        <taxon>Bacteria</taxon>
        <taxon>Bacillati</taxon>
        <taxon>Actinomycetota</taxon>
        <taxon>Actinomycetes</taxon>
        <taxon>Streptosporangiales</taxon>
        <taxon>Streptosporangiaceae</taxon>
        <taxon>Nonomuraea</taxon>
    </lineage>
</organism>
<accession>A0A5C4WJF2</accession>
<dbReference type="InterPro" id="IPR051172">
    <property type="entry name" value="Chlamydia_OmcB"/>
</dbReference>
<dbReference type="Proteomes" id="UP000312512">
    <property type="component" value="Unassembled WGS sequence"/>
</dbReference>
<dbReference type="InterPro" id="IPR001434">
    <property type="entry name" value="OmcB-like_DUF11"/>
</dbReference>
<dbReference type="Gene3D" id="2.60.40.10">
    <property type="entry name" value="Immunoglobulins"/>
    <property type="match status" value="1"/>
</dbReference>
<feature type="domain" description="DUF11" evidence="1">
    <location>
        <begin position="584"/>
        <end position="691"/>
    </location>
</feature>
<reference evidence="2 3" key="1">
    <citation type="submission" date="2019-10" db="EMBL/GenBank/DDBJ databases">
        <title>Nonomuraea sp. nov., isolated from Phyllanthus amarus.</title>
        <authorList>
            <person name="Klykleung N."/>
            <person name="Tanasupawat S."/>
        </authorList>
    </citation>
    <scope>NUCLEOTIDE SEQUENCE [LARGE SCALE GENOMIC DNA]</scope>
    <source>
        <strain evidence="2 3">PA1-10</strain>
    </source>
</reference>
<dbReference type="OrthoDB" id="369088at2"/>
<gene>
    <name evidence="2" type="ORF">FH608_017270</name>
</gene>